<keyword evidence="3" id="KW-1185">Reference proteome</keyword>
<feature type="region of interest" description="Disordered" evidence="1">
    <location>
        <begin position="63"/>
        <end position="136"/>
    </location>
</feature>
<evidence type="ECO:0000313" key="3">
    <source>
        <dbReference type="Proteomes" id="UP000823388"/>
    </source>
</evidence>
<comment type="caution">
    <text evidence="2">The sequence shown here is derived from an EMBL/GenBank/DDBJ whole genome shotgun (WGS) entry which is preliminary data.</text>
</comment>
<dbReference type="Proteomes" id="UP000823388">
    <property type="component" value="Chromosome 5N"/>
</dbReference>
<gene>
    <name evidence="2" type="ORF">PVAP13_5NG127132</name>
</gene>
<reference evidence="2" key="1">
    <citation type="submission" date="2020-05" db="EMBL/GenBank/DDBJ databases">
        <title>WGS assembly of Panicum virgatum.</title>
        <authorList>
            <person name="Lovell J.T."/>
            <person name="Jenkins J."/>
            <person name="Shu S."/>
            <person name="Juenger T.E."/>
            <person name="Schmutz J."/>
        </authorList>
    </citation>
    <scope>NUCLEOTIDE SEQUENCE</scope>
    <source>
        <strain evidence="2">AP13</strain>
    </source>
</reference>
<evidence type="ECO:0000313" key="2">
    <source>
        <dbReference type="EMBL" id="KAG2586564.1"/>
    </source>
</evidence>
<dbReference type="AlphaFoldDB" id="A0A8T0RMA1"/>
<name>A0A8T0RMA1_PANVG</name>
<protein>
    <submittedName>
        <fullName evidence="2">Uncharacterized protein</fullName>
    </submittedName>
</protein>
<dbReference type="EMBL" id="CM029046">
    <property type="protein sequence ID" value="KAG2586564.1"/>
    <property type="molecule type" value="Genomic_DNA"/>
</dbReference>
<accession>A0A8T0RMA1</accession>
<organism evidence="2 3">
    <name type="scientific">Panicum virgatum</name>
    <name type="common">Blackwell switchgrass</name>
    <dbReference type="NCBI Taxonomy" id="38727"/>
    <lineage>
        <taxon>Eukaryota</taxon>
        <taxon>Viridiplantae</taxon>
        <taxon>Streptophyta</taxon>
        <taxon>Embryophyta</taxon>
        <taxon>Tracheophyta</taxon>
        <taxon>Spermatophyta</taxon>
        <taxon>Magnoliopsida</taxon>
        <taxon>Liliopsida</taxon>
        <taxon>Poales</taxon>
        <taxon>Poaceae</taxon>
        <taxon>PACMAD clade</taxon>
        <taxon>Panicoideae</taxon>
        <taxon>Panicodae</taxon>
        <taxon>Paniceae</taxon>
        <taxon>Panicinae</taxon>
        <taxon>Panicum</taxon>
        <taxon>Panicum sect. Hiantes</taxon>
    </lineage>
</organism>
<evidence type="ECO:0000256" key="1">
    <source>
        <dbReference type="SAM" id="MobiDB-lite"/>
    </source>
</evidence>
<proteinExistence type="predicted"/>
<sequence>MTKFFDLKSRSQYFTARLEYFAGEMERRSREAIRAPNRVPAGSRCRRRGAWCSEVRSTAAVHVRSRADRQRPGWVPSRGVPDQNRTVTPDTHTLGRRKARPSLSRPTATAPPIPGNARRCPGRLGGHTPTAPRNGRILWAGAPQCVRTRGWPHSAAAIG</sequence>